<dbReference type="PANTHER" id="PTHR43318">
    <property type="entry name" value="UDP-N-ACETYLGLUCOSAMINE 4,6-DEHYDRATASE"/>
    <property type="match status" value="1"/>
</dbReference>
<comment type="similarity">
    <text evidence="1">Belongs to the polysaccharide synthase family.</text>
</comment>
<dbReference type="Pfam" id="PF02719">
    <property type="entry name" value="Polysacc_synt_2"/>
    <property type="match status" value="1"/>
</dbReference>
<dbReference type="PANTHER" id="PTHR43318:SF2">
    <property type="entry name" value="UDP-N-ACETYLGLUCOSAMINE 4,6-DEHYDRATASE (INVERTING)"/>
    <property type="match status" value="1"/>
</dbReference>
<dbReference type="InterPro" id="IPR036291">
    <property type="entry name" value="NAD(P)-bd_dom_sf"/>
</dbReference>
<dbReference type="AlphaFoldDB" id="A0A6C0GZQ2"/>
<protein>
    <recommendedName>
        <fullName evidence="2">Polysaccharide biosynthesis protein CapD-like domain-containing protein</fullName>
    </recommendedName>
</protein>
<evidence type="ECO:0000259" key="2">
    <source>
        <dbReference type="Pfam" id="PF02719"/>
    </source>
</evidence>
<feature type="domain" description="Polysaccharide biosynthesis protein CapD-like" evidence="2">
    <location>
        <begin position="18"/>
        <end position="289"/>
    </location>
</feature>
<dbReference type="Gene3D" id="3.40.50.720">
    <property type="entry name" value="NAD(P)-binding Rossmann-like Domain"/>
    <property type="match status" value="1"/>
</dbReference>
<reference evidence="3" key="1">
    <citation type="journal article" date="2020" name="Nature">
        <title>Giant virus diversity and host interactions through global metagenomics.</title>
        <authorList>
            <person name="Schulz F."/>
            <person name="Roux S."/>
            <person name="Paez-Espino D."/>
            <person name="Jungbluth S."/>
            <person name="Walsh D.A."/>
            <person name="Denef V.J."/>
            <person name="McMahon K.D."/>
            <person name="Konstantinidis K.T."/>
            <person name="Eloe-Fadrosh E.A."/>
            <person name="Kyrpides N.C."/>
            <person name="Woyke T."/>
        </authorList>
    </citation>
    <scope>NUCLEOTIDE SEQUENCE</scope>
    <source>
        <strain evidence="3">GVMAG-M-3300023179-4</strain>
    </source>
</reference>
<dbReference type="CDD" id="cd05237">
    <property type="entry name" value="UDP_invert_4-6DH_SDR_e"/>
    <property type="match status" value="1"/>
</dbReference>
<dbReference type="SUPFAM" id="SSF51735">
    <property type="entry name" value="NAD(P)-binding Rossmann-fold domains"/>
    <property type="match status" value="1"/>
</dbReference>
<dbReference type="InterPro" id="IPR003869">
    <property type="entry name" value="Polysac_CapD-like"/>
</dbReference>
<evidence type="ECO:0000313" key="3">
    <source>
        <dbReference type="EMBL" id="QHT73784.1"/>
    </source>
</evidence>
<organism evidence="3">
    <name type="scientific">viral metagenome</name>
    <dbReference type="NCBI Taxonomy" id="1070528"/>
    <lineage>
        <taxon>unclassified sequences</taxon>
        <taxon>metagenomes</taxon>
        <taxon>organismal metagenomes</taxon>
    </lineage>
</organism>
<sequence length="338" mass="38430">MLDKLIDNVKDLVNNKVILITGGTGTFGHEITNILLNNYSPKKIIIFSRDEFKQYNMKQIFPENKYLNIRYFVGDIRDYERLLTATKKVDLIFHAAAMKQVDTIEYNPFEAIKTNIYGTENVIKAAINNNVKKVIAVSTDKSVSPVNLYGATKLCLEKIIIHANFMSGENGTVFSVLRYGNVLNSRGSVVPLFLKQKENKLFTITDDKMTRFTLTINQAIVFVLNCASIMIGGEIFVPKLPSYNILQLAKCIDDKCDIKIIGKRPGEKLHEAMVSSTESHKTIIKDSFLIVLPEININKDYTNYYGTNYMEENKEYSSGNNELINNDRLIQLINEIKI</sequence>
<dbReference type="InterPro" id="IPR051203">
    <property type="entry name" value="Polysaccharide_Synthase-Rel"/>
</dbReference>
<proteinExistence type="inferred from homology"/>
<evidence type="ECO:0000256" key="1">
    <source>
        <dbReference type="ARBA" id="ARBA00007430"/>
    </source>
</evidence>
<dbReference type="EMBL" id="MN739832">
    <property type="protein sequence ID" value="QHT73784.1"/>
    <property type="molecule type" value="Genomic_DNA"/>
</dbReference>
<name>A0A6C0GZQ2_9ZZZZ</name>
<accession>A0A6C0GZQ2</accession>